<dbReference type="EMBL" id="VWLE01001052">
    <property type="protein sequence ID" value="KAA3930128.1"/>
    <property type="molecule type" value="Genomic_DNA"/>
</dbReference>
<accession>A0A5M5BSW8</accession>
<name>A0A5M5BSW8_BACOV</name>
<dbReference type="PANTHER" id="PTHR36846:SF1">
    <property type="entry name" value="PROTEIN VIAA"/>
    <property type="match status" value="1"/>
</dbReference>
<dbReference type="PANTHER" id="PTHR36846">
    <property type="entry name" value="PROTEIN VIAA"/>
    <property type="match status" value="1"/>
</dbReference>
<comment type="caution">
    <text evidence="1">The sequence shown here is derived from an EMBL/GenBank/DDBJ whole genome shotgun (WGS) entry which is preliminary data.</text>
</comment>
<dbReference type="AlphaFoldDB" id="A0A5M5BSW8"/>
<dbReference type="SUPFAM" id="SSF53300">
    <property type="entry name" value="vWA-like"/>
    <property type="match status" value="1"/>
</dbReference>
<evidence type="ECO:0000313" key="1">
    <source>
        <dbReference type="EMBL" id="KAA3930128.1"/>
    </source>
</evidence>
<sequence length="117" mass="13304">MTDLGSSFDRLVDFLCQSFHGGTDMEPVITHALRKISEEGYMEADIITVSDFEMRPVDQLLSRTIEHAKAKQTKMYAISLGGKSAGTSYLKLCDKYWEYTIQNTESLNKNRIEESNI</sequence>
<reference evidence="1 2" key="1">
    <citation type="journal article" date="2019" name="Nat. Med.">
        <title>A library of human gut bacterial isolates paired with longitudinal multiomics data enables mechanistic microbiome research.</title>
        <authorList>
            <person name="Poyet M."/>
            <person name="Groussin M."/>
            <person name="Gibbons S.M."/>
            <person name="Avila-Pacheco J."/>
            <person name="Jiang X."/>
            <person name="Kearney S.M."/>
            <person name="Perrotta A.R."/>
            <person name="Berdy B."/>
            <person name="Zhao S."/>
            <person name="Lieberman T.D."/>
            <person name="Swanson P.K."/>
            <person name="Smith M."/>
            <person name="Roesemann S."/>
            <person name="Alexander J.E."/>
            <person name="Rich S.A."/>
            <person name="Livny J."/>
            <person name="Vlamakis H."/>
            <person name="Clish C."/>
            <person name="Bullock K."/>
            <person name="Deik A."/>
            <person name="Scott J."/>
            <person name="Pierce K.A."/>
            <person name="Xavier R.J."/>
            <person name="Alm E.J."/>
        </authorList>
    </citation>
    <scope>NUCLEOTIDE SEQUENCE [LARGE SCALE GENOMIC DNA]</scope>
    <source>
        <strain evidence="1 2">BIOML-A163</strain>
    </source>
</reference>
<dbReference type="Proteomes" id="UP000323717">
    <property type="component" value="Unassembled WGS sequence"/>
</dbReference>
<protein>
    <submittedName>
        <fullName evidence="1">Uncharacterized protein</fullName>
    </submittedName>
</protein>
<evidence type="ECO:0000313" key="2">
    <source>
        <dbReference type="Proteomes" id="UP000323717"/>
    </source>
</evidence>
<organism evidence="1 2">
    <name type="scientific">Bacteroides ovatus</name>
    <dbReference type="NCBI Taxonomy" id="28116"/>
    <lineage>
        <taxon>Bacteria</taxon>
        <taxon>Pseudomonadati</taxon>
        <taxon>Bacteroidota</taxon>
        <taxon>Bacteroidia</taxon>
        <taxon>Bacteroidales</taxon>
        <taxon>Bacteroidaceae</taxon>
        <taxon>Bacteroides</taxon>
    </lineage>
</organism>
<gene>
    <name evidence="1" type="ORF">F3D71_31970</name>
</gene>
<dbReference type="InterPro" id="IPR036465">
    <property type="entry name" value="vWFA_dom_sf"/>
</dbReference>
<proteinExistence type="predicted"/>